<feature type="domain" description="Tetracyclin repressor-like C-terminal" evidence="5">
    <location>
        <begin position="74"/>
        <end position="184"/>
    </location>
</feature>
<reference evidence="6 7" key="1">
    <citation type="submission" date="2024-06" db="EMBL/GenBank/DDBJ databases">
        <authorList>
            <person name="Bataeva Y.V."/>
            <person name="Grigorian L.N."/>
            <person name="Solomentsev V.I."/>
        </authorList>
    </citation>
    <scope>NUCLEOTIDE SEQUENCE [LARGE SCALE GENOMIC DNA]</scope>
    <source>
        <strain evidence="7">SCPM-O-B-12605 (RCAM04882)</strain>
    </source>
</reference>
<evidence type="ECO:0000256" key="1">
    <source>
        <dbReference type="ARBA" id="ARBA00023015"/>
    </source>
</evidence>
<dbReference type="EMBL" id="JBEQNB010000018">
    <property type="protein sequence ID" value="MES0837487.1"/>
    <property type="molecule type" value="Genomic_DNA"/>
</dbReference>
<dbReference type="Proteomes" id="UP001432401">
    <property type="component" value="Unassembled WGS sequence"/>
</dbReference>
<keyword evidence="7" id="KW-1185">Reference proteome</keyword>
<dbReference type="Pfam" id="PF16859">
    <property type="entry name" value="TetR_C_11"/>
    <property type="match status" value="1"/>
</dbReference>
<dbReference type="InterPro" id="IPR009057">
    <property type="entry name" value="Homeodomain-like_sf"/>
</dbReference>
<comment type="caution">
    <text evidence="6">The sequence shown here is derived from an EMBL/GenBank/DDBJ whole genome shotgun (WGS) entry which is preliminary data.</text>
</comment>
<dbReference type="Gene3D" id="1.10.357.10">
    <property type="entry name" value="Tetracycline Repressor, domain 2"/>
    <property type="match status" value="1"/>
</dbReference>
<evidence type="ECO:0000313" key="6">
    <source>
        <dbReference type="EMBL" id="MES0837487.1"/>
    </source>
</evidence>
<dbReference type="InterPro" id="IPR001647">
    <property type="entry name" value="HTH_TetR"/>
</dbReference>
<feature type="domain" description="HTH tetR-type" evidence="4">
    <location>
        <begin position="16"/>
        <end position="53"/>
    </location>
</feature>
<evidence type="ECO:0000256" key="3">
    <source>
        <dbReference type="ARBA" id="ARBA00023163"/>
    </source>
</evidence>
<name>A0ABV2A2C1_9ACTN</name>
<keyword evidence="2" id="KW-0238">DNA-binding</keyword>
<evidence type="ECO:0000313" key="7">
    <source>
        <dbReference type="Proteomes" id="UP001432401"/>
    </source>
</evidence>
<protein>
    <submittedName>
        <fullName evidence="6">TetR/AcrR family transcriptional regulator C-terminal ligand-binding domain-containing protein</fullName>
    </submittedName>
</protein>
<evidence type="ECO:0000256" key="2">
    <source>
        <dbReference type="ARBA" id="ARBA00023125"/>
    </source>
</evidence>
<gene>
    <name evidence="6" type="ORF">ABUK86_27170</name>
</gene>
<keyword evidence="3" id="KW-0804">Transcription</keyword>
<evidence type="ECO:0000259" key="5">
    <source>
        <dbReference type="Pfam" id="PF16859"/>
    </source>
</evidence>
<organism evidence="6 7">
    <name type="scientific">Nocardiopsis tropica</name>
    <dbReference type="NCBI Taxonomy" id="109330"/>
    <lineage>
        <taxon>Bacteria</taxon>
        <taxon>Bacillati</taxon>
        <taxon>Actinomycetota</taxon>
        <taxon>Actinomycetes</taxon>
        <taxon>Streptosporangiales</taxon>
        <taxon>Nocardiopsidaceae</taxon>
        <taxon>Nocardiopsis</taxon>
    </lineage>
</organism>
<accession>A0ABV2A2C1</accession>
<evidence type="ECO:0000259" key="4">
    <source>
        <dbReference type="Pfam" id="PF00440"/>
    </source>
</evidence>
<sequence length="208" mass="22729">MTARGRRGPEQLLADIRAAAVEELCLVGVGRLSMAGIAQRSGTARTSLYRRWSAPIDIVLDALEHDFPQETVSPGTDDLRGDLVRALVSLAEWTTTPTARAAAAILTERDRHPELAEALYTRVFDPKGGRFTRTVLTHYAEHGHIDPSLVSDVVVDIGESLVLKHLSDTGNVPTHAHLERIVDHAILPAVGLPRRRTCPEEDSRNPVS</sequence>
<dbReference type="RefSeq" id="WP_352986366.1">
    <property type="nucleotide sequence ID" value="NZ_JBEQNA010000018.1"/>
</dbReference>
<proteinExistence type="predicted"/>
<keyword evidence="1" id="KW-0805">Transcription regulation</keyword>
<dbReference type="SUPFAM" id="SSF46689">
    <property type="entry name" value="Homeodomain-like"/>
    <property type="match status" value="1"/>
</dbReference>
<dbReference type="SUPFAM" id="SSF48498">
    <property type="entry name" value="Tetracyclin repressor-like, C-terminal domain"/>
    <property type="match status" value="1"/>
</dbReference>
<dbReference type="Gene3D" id="1.10.10.60">
    <property type="entry name" value="Homeodomain-like"/>
    <property type="match status" value="1"/>
</dbReference>
<dbReference type="Pfam" id="PF00440">
    <property type="entry name" value="TetR_N"/>
    <property type="match status" value="1"/>
</dbReference>
<dbReference type="InterPro" id="IPR036271">
    <property type="entry name" value="Tet_transcr_reg_TetR-rel_C_sf"/>
</dbReference>
<dbReference type="InterPro" id="IPR011075">
    <property type="entry name" value="TetR_C"/>
</dbReference>